<dbReference type="PROSITE" id="PS51094">
    <property type="entry name" value="PTS_EIIA_TYPE_2"/>
    <property type="match status" value="1"/>
</dbReference>
<dbReference type="Pfam" id="PF00359">
    <property type="entry name" value="PTS_EIIA_2"/>
    <property type="match status" value="1"/>
</dbReference>
<evidence type="ECO:0000259" key="1">
    <source>
        <dbReference type="PROSITE" id="PS51094"/>
    </source>
</evidence>
<name>A0AAU9D236_9LACO</name>
<dbReference type="Proteomes" id="UP001321861">
    <property type="component" value="Chromosome"/>
</dbReference>
<keyword evidence="2" id="KW-0762">Sugar transport</keyword>
<dbReference type="PANTHER" id="PTHR47738:SF3">
    <property type="entry name" value="PHOSPHOTRANSFERASE SYSTEM MANNITOL_FRUCTOSE-SPECIFIC IIA DOMAIN CONTAINING PROTEIN"/>
    <property type="match status" value="1"/>
</dbReference>
<protein>
    <submittedName>
        <fullName evidence="2">PTS sugar transporter subunit IIA</fullName>
    </submittedName>
</protein>
<evidence type="ECO:0000313" key="2">
    <source>
        <dbReference type="EMBL" id="BDR57598.1"/>
    </source>
</evidence>
<dbReference type="InterPro" id="IPR002178">
    <property type="entry name" value="PTS_EIIA_type-2_dom"/>
</dbReference>
<evidence type="ECO:0000313" key="3">
    <source>
        <dbReference type="Proteomes" id="UP001321861"/>
    </source>
</evidence>
<reference evidence="2 3" key="1">
    <citation type="journal article" date="2023" name="Microbiol. Spectr.">
        <title>Symbiosis of Carpenter Bees with Uncharacterized Lactic Acid Bacteria Showing NAD Auxotrophy.</title>
        <authorList>
            <person name="Kawasaki S."/>
            <person name="Ozawa K."/>
            <person name="Mori T."/>
            <person name="Yamamoto A."/>
            <person name="Ito M."/>
            <person name="Ohkuma M."/>
            <person name="Sakamoto M."/>
            <person name="Matsutani M."/>
        </authorList>
    </citation>
    <scope>NUCLEOTIDE SEQUENCE [LARGE SCALE GENOMIC DNA]</scope>
    <source>
        <strain evidence="2 3">XA3</strain>
    </source>
</reference>
<organism evidence="2 3">
    <name type="scientific">Xylocopilactobacillus apicola</name>
    <dbReference type="NCBI Taxonomy" id="2932184"/>
    <lineage>
        <taxon>Bacteria</taxon>
        <taxon>Bacillati</taxon>
        <taxon>Bacillota</taxon>
        <taxon>Bacilli</taxon>
        <taxon>Lactobacillales</taxon>
        <taxon>Lactobacillaceae</taxon>
        <taxon>Xylocopilactobacillus</taxon>
    </lineage>
</organism>
<dbReference type="InterPro" id="IPR016152">
    <property type="entry name" value="PTrfase/Anion_transptr"/>
</dbReference>
<dbReference type="Gene3D" id="3.40.930.10">
    <property type="entry name" value="Mannitol-specific EII, Chain A"/>
    <property type="match status" value="1"/>
</dbReference>
<dbReference type="RefSeq" id="WP_317635557.1">
    <property type="nucleotide sequence ID" value="NZ_AP026802.1"/>
</dbReference>
<dbReference type="KEGG" id="xap:XA3_00390"/>
<proteinExistence type="predicted"/>
<feature type="domain" description="PTS EIIA type-2" evidence="1">
    <location>
        <begin position="5"/>
        <end position="152"/>
    </location>
</feature>
<dbReference type="PANTHER" id="PTHR47738">
    <property type="entry name" value="PTS SYSTEM FRUCTOSE-LIKE EIIA COMPONENT-RELATED"/>
    <property type="match status" value="1"/>
</dbReference>
<gene>
    <name evidence="2" type="ORF">XA3_00390</name>
</gene>
<dbReference type="SUPFAM" id="SSF55804">
    <property type="entry name" value="Phoshotransferase/anion transport protein"/>
    <property type="match status" value="1"/>
</dbReference>
<dbReference type="CDD" id="cd00211">
    <property type="entry name" value="PTS_IIA_fru"/>
    <property type="match status" value="1"/>
</dbReference>
<keyword evidence="2" id="KW-0813">Transport</keyword>
<keyword evidence="3" id="KW-1185">Reference proteome</keyword>
<dbReference type="EMBL" id="AP026802">
    <property type="protein sequence ID" value="BDR57598.1"/>
    <property type="molecule type" value="Genomic_DNA"/>
</dbReference>
<dbReference type="InterPro" id="IPR051541">
    <property type="entry name" value="PTS_SugarTrans_NitroReg"/>
</dbReference>
<dbReference type="AlphaFoldDB" id="A0AAU9D236"/>
<sequence length="157" mass="17705">MSEQVNFDKDFVKHFPTEISFSEIVDEMSTNLIAKDLVTPTYPQAVKERELVFPTGLPTEPIGVAIPHTDPNYVKQNAISVGILHEPITMTVMGTEDELVDVKIIFLLSLAQSNKQLNILQKIMSIVQDQNLLEEFLTKSDEFIVKEVKKSILEESS</sequence>
<accession>A0AAU9D236</accession>